<keyword evidence="2" id="KW-1185">Reference proteome</keyword>
<dbReference type="EMBL" id="MU806235">
    <property type="protein sequence ID" value="KAJ3837604.1"/>
    <property type="molecule type" value="Genomic_DNA"/>
</dbReference>
<accession>A0AA38P790</accession>
<organism evidence="1 2">
    <name type="scientific">Lentinula raphanica</name>
    <dbReference type="NCBI Taxonomy" id="153919"/>
    <lineage>
        <taxon>Eukaryota</taxon>
        <taxon>Fungi</taxon>
        <taxon>Dikarya</taxon>
        <taxon>Basidiomycota</taxon>
        <taxon>Agaricomycotina</taxon>
        <taxon>Agaricomycetes</taxon>
        <taxon>Agaricomycetidae</taxon>
        <taxon>Agaricales</taxon>
        <taxon>Marasmiineae</taxon>
        <taxon>Omphalotaceae</taxon>
        <taxon>Lentinula</taxon>
    </lineage>
</organism>
<dbReference type="AlphaFoldDB" id="A0AA38P790"/>
<gene>
    <name evidence="1" type="ORF">F5878DRAFT_642637</name>
</gene>
<reference evidence="1" key="1">
    <citation type="submission" date="2022-08" db="EMBL/GenBank/DDBJ databases">
        <authorList>
            <consortium name="DOE Joint Genome Institute"/>
            <person name="Min B."/>
            <person name="Riley R."/>
            <person name="Sierra-Patev S."/>
            <person name="Naranjo-Ortiz M."/>
            <person name="Looney B."/>
            <person name="Konkel Z."/>
            <person name="Slot J.C."/>
            <person name="Sakamoto Y."/>
            <person name="Steenwyk J.L."/>
            <person name="Rokas A."/>
            <person name="Carro J."/>
            <person name="Camarero S."/>
            <person name="Ferreira P."/>
            <person name="Molpeceres G."/>
            <person name="Ruiz-Duenas F.J."/>
            <person name="Serrano A."/>
            <person name="Henrissat B."/>
            <person name="Drula E."/>
            <person name="Hughes K.W."/>
            <person name="Mata J.L."/>
            <person name="Ishikawa N.K."/>
            <person name="Vargas-Isla R."/>
            <person name="Ushijima S."/>
            <person name="Smith C.A."/>
            <person name="Ahrendt S."/>
            <person name="Andreopoulos W."/>
            <person name="He G."/>
            <person name="Labutti K."/>
            <person name="Lipzen A."/>
            <person name="Ng V."/>
            <person name="Sandor L."/>
            <person name="Barry K."/>
            <person name="Martinez A.T."/>
            <person name="Xiao Y."/>
            <person name="Gibbons J.G."/>
            <person name="Terashima K."/>
            <person name="Hibbett D.S."/>
            <person name="Grigoriev I.V."/>
        </authorList>
    </citation>
    <scope>NUCLEOTIDE SEQUENCE</scope>
    <source>
        <strain evidence="1">TFB9207</strain>
    </source>
</reference>
<evidence type="ECO:0000313" key="2">
    <source>
        <dbReference type="Proteomes" id="UP001163846"/>
    </source>
</evidence>
<sequence length="110" mass="11769">MIASQASNNARVLTGMVYVTDSPDGAIAVLSRCAYARGFPIRGAEMRNYAPVIDTQWLVGKDRPYSFQVWFAVTSTTVKCNSRCLVTGGVASSRQLGLGLGQSGGFLDIM</sequence>
<protein>
    <submittedName>
        <fullName evidence="1">Uncharacterized protein</fullName>
    </submittedName>
</protein>
<name>A0AA38P790_9AGAR</name>
<comment type="caution">
    <text evidence="1">The sequence shown here is derived from an EMBL/GenBank/DDBJ whole genome shotgun (WGS) entry which is preliminary data.</text>
</comment>
<evidence type="ECO:0000313" key="1">
    <source>
        <dbReference type="EMBL" id="KAJ3837604.1"/>
    </source>
</evidence>
<proteinExistence type="predicted"/>
<dbReference type="Proteomes" id="UP001163846">
    <property type="component" value="Unassembled WGS sequence"/>
</dbReference>